<dbReference type="Proteomes" id="UP000070444">
    <property type="component" value="Unassembled WGS sequence"/>
</dbReference>
<evidence type="ECO:0000256" key="5">
    <source>
        <dbReference type="ARBA" id="ARBA00023180"/>
    </source>
</evidence>
<dbReference type="Pfam" id="PF05577">
    <property type="entry name" value="Peptidase_S28"/>
    <property type="match status" value="1"/>
</dbReference>
<dbReference type="Gene3D" id="3.40.50.1820">
    <property type="entry name" value="alpha/beta hydrolase"/>
    <property type="match status" value="1"/>
</dbReference>
<reference evidence="6 7" key="1">
    <citation type="journal article" date="2015" name="Genome Biol. Evol.">
        <title>Phylogenomic analyses indicate that early fungi evolved digesting cell walls of algal ancestors of land plants.</title>
        <authorList>
            <person name="Chang Y."/>
            <person name="Wang S."/>
            <person name="Sekimoto S."/>
            <person name="Aerts A.L."/>
            <person name="Choi C."/>
            <person name="Clum A."/>
            <person name="LaButti K.M."/>
            <person name="Lindquist E.A."/>
            <person name="Yee Ngan C."/>
            <person name="Ohm R.A."/>
            <person name="Salamov A.A."/>
            <person name="Grigoriev I.V."/>
            <person name="Spatafora J.W."/>
            <person name="Berbee M.L."/>
        </authorList>
    </citation>
    <scope>NUCLEOTIDE SEQUENCE [LARGE SCALE GENOMIC DNA]</scope>
    <source>
        <strain evidence="6 7">NRRL 28638</strain>
    </source>
</reference>
<dbReference type="AlphaFoldDB" id="A0A137P1N8"/>
<dbReference type="GO" id="GO:0070008">
    <property type="term" value="F:serine-type exopeptidase activity"/>
    <property type="evidence" value="ECO:0007669"/>
    <property type="project" value="InterPro"/>
</dbReference>
<protein>
    <submittedName>
        <fullName evidence="6">Peptidase S28</fullName>
    </submittedName>
</protein>
<evidence type="ECO:0000256" key="1">
    <source>
        <dbReference type="ARBA" id="ARBA00011079"/>
    </source>
</evidence>
<gene>
    <name evidence="6" type="ORF">CONCODRAFT_8850</name>
</gene>
<keyword evidence="4" id="KW-0378">Hydrolase</keyword>
<keyword evidence="3" id="KW-0732">Signal</keyword>
<dbReference type="InterPro" id="IPR042269">
    <property type="entry name" value="Ser_carbopepase_S28_SKS"/>
</dbReference>
<dbReference type="SUPFAM" id="SSF53474">
    <property type="entry name" value="alpha/beta-Hydrolases"/>
    <property type="match status" value="1"/>
</dbReference>
<sequence length="466" mass="52994">MICNLLIYISFISANIRLKNHFNKFTVLSSEVSSDDLKTLWFNQTLDHDNAYSNTFKQKYYVNTQYYKPGGPAFVHIGGEGPLDIRSISGGIILQLAIENNGIIFGLEHRYYGESQPFDDWNADTLKYLSSLNGVKDAGNFIKNVINPTTNKPFKDTKWVSVGGSYPGSLSAWIRQEYPNDVFVGYASSGPVLAKEDYYEYEQVVASALGTQCANDMNSVKNYIDGIYDDRQEFSKLKSDFECNDIDDDNLFLYTIADILAAIVQYNSPTAVPNVDSFCSGLINQSDIKSKLNYYIDQTKLWRKNTGYACKDVEGLDDLRNTKANNEGSMKQWIYQCCQEYGYWQTAPKYGISTRSKRLTVDWFNEYFCSEEFFGKKIGPPNTKFINTRFKALSNNTPRTIWVNGDIDPWSVLSVKNPQDSTLDRPIYLIKNGSHCNDLGSEKSTDSPSLIETKKNIRADISRWLK</sequence>
<keyword evidence="2" id="KW-0645">Protease</keyword>
<dbReference type="GO" id="GO:0008239">
    <property type="term" value="F:dipeptidyl-peptidase activity"/>
    <property type="evidence" value="ECO:0007669"/>
    <property type="project" value="TreeGrafter"/>
</dbReference>
<dbReference type="OrthoDB" id="1735038at2759"/>
<dbReference type="Gene3D" id="1.20.120.980">
    <property type="entry name" value="Serine carboxypeptidase S28, SKS domain"/>
    <property type="match status" value="1"/>
</dbReference>
<name>A0A137P1N8_CONC2</name>
<dbReference type="EMBL" id="KQ964560">
    <property type="protein sequence ID" value="KXN68791.1"/>
    <property type="molecule type" value="Genomic_DNA"/>
</dbReference>
<evidence type="ECO:0000256" key="3">
    <source>
        <dbReference type="ARBA" id="ARBA00022729"/>
    </source>
</evidence>
<dbReference type="GO" id="GO:0006508">
    <property type="term" value="P:proteolysis"/>
    <property type="evidence" value="ECO:0007669"/>
    <property type="project" value="UniProtKB-KW"/>
</dbReference>
<evidence type="ECO:0000313" key="6">
    <source>
        <dbReference type="EMBL" id="KXN68791.1"/>
    </source>
</evidence>
<evidence type="ECO:0000256" key="4">
    <source>
        <dbReference type="ARBA" id="ARBA00022801"/>
    </source>
</evidence>
<proteinExistence type="inferred from homology"/>
<evidence type="ECO:0000313" key="7">
    <source>
        <dbReference type="Proteomes" id="UP000070444"/>
    </source>
</evidence>
<accession>A0A137P1N8</accession>
<keyword evidence="5" id="KW-0325">Glycoprotein</keyword>
<organism evidence="6 7">
    <name type="scientific">Conidiobolus coronatus (strain ATCC 28846 / CBS 209.66 / NRRL 28638)</name>
    <name type="common">Delacroixia coronata</name>
    <dbReference type="NCBI Taxonomy" id="796925"/>
    <lineage>
        <taxon>Eukaryota</taxon>
        <taxon>Fungi</taxon>
        <taxon>Fungi incertae sedis</taxon>
        <taxon>Zoopagomycota</taxon>
        <taxon>Entomophthoromycotina</taxon>
        <taxon>Entomophthoromycetes</taxon>
        <taxon>Entomophthorales</taxon>
        <taxon>Ancylistaceae</taxon>
        <taxon>Conidiobolus</taxon>
    </lineage>
</organism>
<evidence type="ECO:0000256" key="2">
    <source>
        <dbReference type="ARBA" id="ARBA00022670"/>
    </source>
</evidence>
<dbReference type="InterPro" id="IPR029058">
    <property type="entry name" value="AB_hydrolase_fold"/>
</dbReference>
<dbReference type="PANTHER" id="PTHR11010:SF117">
    <property type="entry name" value="SERINE PROTEASE 16"/>
    <property type="match status" value="1"/>
</dbReference>
<dbReference type="PANTHER" id="PTHR11010">
    <property type="entry name" value="PROTEASE S28 PRO-X CARBOXYPEPTIDASE-RELATED"/>
    <property type="match status" value="1"/>
</dbReference>
<comment type="similarity">
    <text evidence="1">Belongs to the peptidase S28 family.</text>
</comment>
<keyword evidence="7" id="KW-1185">Reference proteome</keyword>
<dbReference type="InterPro" id="IPR008758">
    <property type="entry name" value="Peptidase_S28"/>
</dbReference>